<accession>A0AAX3EMV9</accession>
<evidence type="ECO:0000256" key="3">
    <source>
        <dbReference type="ARBA" id="ARBA00022989"/>
    </source>
</evidence>
<dbReference type="Pfam" id="PF05154">
    <property type="entry name" value="TM2"/>
    <property type="match status" value="1"/>
</dbReference>
<evidence type="ECO:0000256" key="1">
    <source>
        <dbReference type="ARBA" id="ARBA00004141"/>
    </source>
</evidence>
<keyword evidence="2 5" id="KW-0812">Transmembrane</keyword>
<dbReference type="AlphaFoldDB" id="A0AAX3EMV9"/>
<keyword evidence="3 5" id="KW-1133">Transmembrane helix</keyword>
<dbReference type="PANTHER" id="PTHR21016">
    <property type="entry name" value="BETA-AMYLOID BINDING PROTEIN-RELATED"/>
    <property type="match status" value="1"/>
</dbReference>
<dbReference type="RefSeq" id="WP_069695377.1">
    <property type="nucleotide sequence ID" value="NZ_CP043010.1"/>
</dbReference>
<protein>
    <submittedName>
        <fullName evidence="7">TM2 domain-containing protein</fullName>
    </submittedName>
</protein>
<evidence type="ECO:0000256" key="2">
    <source>
        <dbReference type="ARBA" id="ARBA00022692"/>
    </source>
</evidence>
<keyword evidence="4 5" id="KW-0472">Membrane</keyword>
<dbReference type="InterPro" id="IPR050932">
    <property type="entry name" value="TM2D1-3-like"/>
</dbReference>
<evidence type="ECO:0000256" key="5">
    <source>
        <dbReference type="SAM" id="Phobius"/>
    </source>
</evidence>
<comment type="subcellular location">
    <subcellularLocation>
        <location evidence="1">Membrane</location>
        <topology evidence="1">Multi-pass membrane protein</topology>
    </subcellularLocation>
</comment>
<dbReference type="GO" id="GO:0016020">
    <property type="term" value="C:membrane"/>
    <property type="evidence" value="ECO:0007669"/>
    <property type="project" value="UniProtKB-SubCell"/>
</dbReference>
<dbReference type="EMBL" id="CP101185">
    <property type="protein sequence ID" value="UYV98439.1"/>
    <property type="molecule type" value="Genomic_DNA"/>
</dbReference>
<proteinExistence type="predicted"/>
<reference evidence="7" key="1">
    <citation type="submission" date="2022-07" db="EMBL/GenBank/DDBJ databases">
        <authorList>
            <person name="Wu T."/>
        </authorList>
    </citation>
    <scope>NUCLEOTIDE SEQUENCE</scope>
    <source>
        <strain evidence="7">SD-1</strain>
    </source>
</reference>
<evidence type="ECO:0000259" key="6">
    <source>
        <dbReference type="Pfam" id="PF05154"/>
    </source>
</evidence>
<organism evidence="7 8">
    <name type="scientific">Paenarthrobacter ureafaciens</name>
    <dbReference type="NCBI Taxonomy" id="37931"/>
    <lineage>
        <taxon>Bacteria</taxon>
        <taxon>Bacillati</taxon>
        <taxon>Actinomycetota</taxon>
        <taxon>Actinomycetes</taxon>
        <taxon>Micrococcales</taxon>
        <taxon>Micrococcaceae</taxon>
        <taxon>Paenarthrobacter</taxon>
    </lineage>
</organism>
<name>A0AAX3EMV9_PAEUR</name>
<evidence type="ECO:0000313" key="8">
    <source>
        <dbReference type="Proteomes" id="UP001163293"/>
    </source>
</evidence>
<evidence type="ECO:0000256" key="4">
    <source>
        <dbReference type="ARBA" id="ARBA00023136"/>
    </source>
</evidence>
<dbReference type="PANTHER" id="PTHR21016:SF25">
    <property type="entry name" value="TM2 DOMAIN-CONTAINING PROTEIN DDB_G0277895-RELATED"/>
    <property type="match status" value="1"/>
</dbReference>
<sequence length="95" mass="10933">MNQWNGSQPPLDQGQTIHGQKSFLTTWLLALFLGTFGMDRFYLGKIGTGILKLLTWGGYGIWWLVDLIIVLSGHQKDKQRRALYGYQQNRSSLWC</sequence>
<feature type="domain" description="TM2" evidence="6">
    <location>
        <begin position="20"/>
        <end position="68"/>
    </location>
</feature>
<evidence type="ECO:0000313" key="7">
    <source>
        <dbReference type="EMBL" id="UYV98439.1"/>
    </source>
</evidence>
<gene>
    <name evidence="7" type="ORF">NL394_04210</name>
</gene>
<feature type="transmembrane region" description="Helical" evidence="5">
    <location>
        <begin position="23"/>
        <end position="43"/>
    </location>
</feature>
<dbReference type="Proteomes" id="UP001163293">
    <property type="component" value="Chromosome"/>
</dbReference>
<dbReference type="InterPro" id="IPR007829">
    <property type="entry name" value="TM2"/>
</dbReference>
<feature type="transmembrane region" description="Helical" evidence="5">
    <location>
        <begin position="49"/>
        <end position="71"/>
    </location>
</feature>
<keyword evidence="8" id="KW-1185">Reference proteome</keyword>